<keyword evidence="2" id="KW-1185">Reference proteome</keyword>
<evidence type="ECO:0000313" key="2">
    <source>
        <dbReference type="Proteomes" id="UP000024635"/>
    </source>
</evidence>
<proteinExistence type="predicted"/>
<accession>A0A016VL34</accession>
<gene>
    <name evidence="1" type="primary">Acey_s0008.g349</name>
    <name evidence="1" type="ORF">Y032_0008g349</name>
</gene>
<comment type="caution">
    <text evidence="1">The sequence shown here is derived from an EMBL/GenBank/DDBJ whole genome shotgun (WGS) entry which is preliminary data.</text>
</comment>
<dbReference type="EMBL" id="JARK01001344">
    <property type="protein sequence ID" value="EYC28115.1"/>
    <property type="molecule type" value="Genomic_DNA"/>
</dbReference>
<dbReference type="AlphaFoldDB" id="A0A016VL34"/>
<reference evidence="2" key="1">
    <citation type="journal article" date="2015" name="Nat. Genet.">
        <title>The genome and transcriptome of the zoonotic hookworm Ancylostoma ceylanicum identify infection-specific gene families.</title>
        <authorList>
            <person name="Schwarz E.M."/>
            <person name="Hu Y."/>
            <person name="Antoshechkin I."/>
            <person name="Miller M.M."/>
            <person name="Sternberg P.W."/>
            <person name="Aroian R.V."/>
        </authorList>
    </citation>
    <scope>NUCLEOTIDE SEQUENCE</scope>
    <source>
        <strain evidence="2">HY135</strain>
    </source>
</reference>
<sequence length="74" mass="8604">MDYTNRYYSTCVIVEYDTFAQRWISMWTSKKMKMIPKGSSLLSAQNVIKWQWRSESTAWVFFAALVHGGSAALE</sequence>
<dbReference type="Proteomes" id="UP000024635">
    <property type="component" value="Unassembled WGS sequence"/>
</dbReference>
<evidence type="ECO:0000313" key="1">
    <source>
        <dbReference type="EMBL" id="EYC28115.1"/>
    </source>
</evidence>
<protein>
    <submittedName>
        <fullName evidence="1">Uncharacterized protein</fullName>
    </submittedName>
</protein>
<name>A0A016VL34_9BILA</name>
<organism evidence="1 2">
    <name type="scientific">Ancylostoma ceylanicum</name>
    <dbReference type="NCBI Taxonomy" id="53326"/>
    <lineage>
        <taxon>Eukaryota</taxon>
        <taxon>Metazoa</taxon>
        <taxon>Ecdysozoa</taxon>
        <taxon>Nematoda</taxon>
        <taxon>Chromadorea</taxon>
        <taxon>Rhabditida</taxon>
        <taxon>Rhabditina</taxon>
        <taxon>Rhabditomorpha</taxon>
        <taxon>Strongyloidea</taxon>
        <taxon>Ancylostomatidae</taxon>
        <taxon>Ancylostomatinae</taxon>
        <taxon>Ancylostoma</taxon>
    </lineage>
</organism>